<organism evidence="3 4">
    <name type="scientific">Naganishia liquefaciens</name>
    <dbReference type="NCBI Taxonomy" id="104408"/>
    <lineage>
        <taxon>Eukaryota</taxon>
        <taxon>Fungi</taxon>
        <taxon>Dikarya</taxon>
        <taxon>Basidiomycota</taxon>
        <taxon>Agaricomycotina</taxon>
        <taxon>Tremellomycetes</taxon>
        <taxon>Filobasidiales</taxon>
        <taxon>Filobasidiaceae</taxon>
        <taxon>Naganishia</taxon>
    </lineage>
</organism>
<comment type="caution">
    <text evidence="3">The sequence shown here is derived from an EMBL/GenBank/DDBJ whole genome shotgun (WGS) entry which is preliminary data.</text>
</comment>
<gene>
    <name evidence="3" type="ORF">NliqN6_5916</name>
</gene>
<reference evidence="3" key="1">
    <citation type="submission" date="2020-07" db="EMBL/GenBank/DDBJ databases">
        <title>Draft Genome Sequence of a Deep-Sea Yeast, Naganishia (Cryptococcus) liquefaciens strain N6.</title>
        <authorList>
            <person name="Han Y.W."/>
            <person name="Kajitani R."/>
            <person name="Morimoto H."/>
            <person name="Parhat M."/>
            <person name="Tsubouchi H."/>
            <person name="Bakenova O."/>
            <person name="Ogata M."/>
            <person name="Argunhan B."/>
            <person name="Aoki R."/>
            <person name="Kajiwara S."/>
            <person name="Itoh T."/>
            <person name="Iwasaki H."/>
        </authorList>
    </citation>
    <scope>NUCLEOTIDE SEQUENCE</scope>
    <source>
        <strain evidence="3">N6</strain>
    </source>
</reference>
<dbReference type="OrthoDB" id="7691805at2759"/>
<dbReference type="EMBL" id="BLZA01000046">
    <property type="protein sequence ID" value="GHJ89514.1"/>
    <property type="molecule type" value="Genomic_DNA"/>
</dbReference>
<keyword evidence="4" id="KW-1185">Reference proteome</keyword>
<proteinExistence type="predicted"/>
<evidence type="ECO:0000313" key="3">
    <source>
        <dbReference type="EMBL" id="GHJ89514.1"/>
    </source>
</evidence>
<dbReference type="InterPro" id="IPR054722">
    <property type="entry name" value="PolX-like_BBD"/>
</dbReference>
<accession>A0A8H3YH63</accession>
<sequence>MSSSESETEYQSPSTGGSKIRCFESSKDYPLWSKRIMNHLMGAGLESAIIPSDETKATTPSAKAIEKGERINRKAFTFIYARLHDNVLIELSPEVSNPAKPNAMALWQELGEKYGGGAMHELVSTIDVVLSTRVAEGEDPRDKLNDMRSAFLKLNANSIPLDDKFFALIILKALPETYAATIQVLFAQPDLSSTKVITSACNYWNMRTKTKEDESTVAFTARKNLNKSTNRNTGFVNSNSPGTFHCIYHPGANSHNIVDCRKAKQLAQSNGRNSQSSNGATANVATIEDVMSYATAYIVGQGRSGRKTEFYLDSGASGHLTCDKELLVNPVPYRSAVTIGDGSQLYSTPKGSIRVTDSIKVDNALYVPGLACNLLSVRELLSGPFKVRFDKDQAVILNET</sequence>
<dbReference type="AlphaFoldDB" id="A0A8H3YH63"/>
<dbReference type="Proteomes" id="UP000620104">
    <property type="component" value="Unassembled WGS sequence"/>
</dbReference>
<evidence type="ECO:0000259" key="2">
    <source>
        <dbReference type="Pfam" id="PF22936"/>
    </source>
</evidence>
<feature type="domain" description="Retrovirus-related Pol polyprotein from transposon TNT 1-94-like beta-barrel" evidence="2">
    <location>
        <begin position="310"/>
        <end position="381"/>
    </location>
</feature>
<feature type="compositionally biased region" description="Polar residues" evidence="1">
    <location>
        <begin position="1"/>
        <end position="17"/>
    </location>
</feature>
<evidence type="ECO:0000256" key="1">
    <source>
        <dbReference type="SAM" id="MobiDB-lite"/>
    </source>
</evidence>
<protein>
    <recommendedName>
        <fullName evidence="2">Retrovirus-related Pol polyprotein from transposon TNT 1-94-like beta-barrel domain-containing protein</fullName>
    </recommendedName>
</protein>
<feature type="region of interest" description="Disordered" evidence="1">
    <location>
        <begin position="1"/>
        <end position="21"/>
    </location>
</feature>
<name>A0A8H3YH63_9TREE</name>
<dbReference type="Pfam" id="PF22936">
    <property type="entry name" value="Pol_BBD"/>
    <property type="match status" value="1"/>
</dbReference>
<dbReference type="Pfam" id="PF14223">
    <property type="entry name" value="Retrotran_gag_2"/>
    <property type="match status" value="1"/>
</dbReference>
<evidence type="ECO:0000313" key="4">
    <source>
        <dbReference type="Proteomes" id="UP000620104"/>
    </source>
</evidence>